<proteinExistence type="predicted"/>
<dbReference type="Proteomes" id="UP000663760">
    <property type="component" value="Chromosome 11"/>
</dbReference>
<gene>
    <name evidence="1" type="ORF">SI7747_11014401</name>
    <name evidence="2" type="ORF">SI8410_11015510</name>
</gene>
<dbReference type="EMBL" id="LR746274">
    <property type="protein sequence ID" value="CAA7404832.1"/>
    <property type="molecule type" value="Genomic_DNA"/>
</dbReference>
<protein>
    <submittedName>
        <fullName evidence="1">Uncharacterized protein</fullName>
    </submittedName>
</protein>
<accession>A0A7I8JCY6</accession>
<keyword evidence="3" id="KW-1185">Reference proteome</keyword>
<dbReference type="AlphaFoldDB" id="A0A7I8JCY6"/>
<reference evidence="1" key="1">
    <citation type="submission" date="2019-12" db="EMBL/GenBank/DDBJ databases">
        <authorList>
            <person name="Scholz U."/>
            <person name="Mascher M."/>
            <person name="Fiebig A."/>
        </authorList>
    </citation>
    <scope>NUCLEOTIDE SEQUENCE</scope>
</reference>
<name>A0A7I8JCY6_SPIIN</name>
<evidence type="ECO:0000313" key="1">
    <source>
        <dbReference type="EMBL" id="CAA2628760.1"/>
    </source>
</evidence>
<evidence type="ECO:0000313" key="2">
    <source>
        <dbReference type="EMBL" id="CAA7404832.1"/>
    </source>
</evidence>
<sequence>MMLEPLYVFLPYSICFSMHEILYRSFSISVESLIFK</sequence>
<evidence type="ECO:0000313" key="3">
    <source>
        <dbReference type="Proteomes" id="UP000663760"/>
    </source>
</evidence>
<organism evidence="1">
    <name type="scientific">Spirodela intermedia</name>
    <name type="common">Intermediate duckweed</name>
    <dbReference type="NCBI Taxonomy" id="51605"/>
    <lineage>
        <taxon>Eukaryota</taxon>
        <taxon>Viridiplantae</taxon>
        <taxon>Streptophyta</taxon>
        <taxon>Embryophyta</taxon>
        <taxon>Tracheophyta</taxon>
        <taxon>Spermatophyta</taxon>
        <taxon>Magnoliopsida</taxon>
        <taxon>Liliopsida</taxon>
        <taxon>Araceae</taxon>
        <taxon>Lemnoideae</taxon>
        <taxon>Spirodela</taxon>
    </lineage>
</organism>
<dbReference type="EMBL" id="LR743598">
    <property type="protein sequence ID" value="CAA2628760.1"/>
    <property type="molecule type" value="Genomic_DNA"/>
</dbReference>